<keyword evidence="4" id="KW-0863">Zinc-finger</keyword>
<feature type="compositionally biased region" description="Basic and acidic residues" evidence="10">
    <location>
        <begin position="489"/>
        <end position="509"/>
    </location>
</feature>
<dbReference type="PANTHER" id="PTHR31576">
    <property type="entry name" value="TATA BOX-BINDING PROTEIN-ASSOCIATED FACTOR RNA POLYMERASE I SUBUNIT B"/>
    <property type="match status" value="1"/>
</dbReference>
<evidence type="ECO:0000256" key="2">
    <source>
        <dbReference type="ARBA" id="ARBA00006899"/>
    </source>
</evidence>
<evidence type="ECO:0000256" key="4">
    <source>
        <dbReference type="ARBA" id="ARBA00022771"/>
    </source>
</evidence>
<keyword evidence="3" id="KW-0479">Metal-binding</keyword>
<accession>A0AAU9RLQ0</accession>
<name>A0AAU9RLQ0_THLAR</name>
<keyword evidence="6" id="KW-0805">Transcription regulation</keyword>
<keyword evidence="7" id="KW-0238">DNA-binding</keyword>
<keyword evidence="9" id="KW-0539">Nucleus</keyword>
<keyword evidence="5" id="KW-0862">Zinc</keyword>
<evidence type="ECO:0000313" key="12">
    <source>
        <dbReference type="Proteomes" id="UP000836841"/>
    </source>
</evidence>
<evidence type="ECO:0000256" key="7">
    <source>
        <dbReference type="ARBA" id="ARBA00023125"/>
    </source>
</evidence>
<feature type="region of interest" description="Disordered" evidence="10">
    <location>
        <begin position="478"/>
        <end position="509"/>
    </location>
</feature>
<reference evidence="11 12" key="1">
    <citation type="submission" date="2022-03" db="EMBL/GenBank/DDBJ databases">
        <authorList>
            <person name="Nunn A."/>
            <person name="Chopra R."/>
            <person name="Nunn A."/>
            <person name="Contreras Garrido A."/>
        </authorList>
    </citation>
    <scope>NUCLEOTIDE SEQUENCE [LARGE SCALE GENOMIC DNA]</scope>
</reference>
<dbReference type="EMBL" id="OU466858">
    <property type="protein sequence ID" value="CAH2045682.1"/>
    <property type="molecule type" value="Genomic_DNA"/>
</dbReference>
<evidence type="ECO:0000256" key="3">
    <source>
        <dbReference type="ARBA" id="ARBA00022723"/>
    </source>
</evidence>
<dbReference type="AlphaFoldDB" id="A0AAU9RLQ0"/>
<organism evidence="11 12">
    <name type="scientific">Thlaspi arvense</name>
    <name type="common">Field penny-cress</name>
    <dbReference type="NCBI Taxonomy" id="13288"/>
    <lineage>
        <taxon>Eukaryota</taxon>
        <taxon>Viridiplantae</taxon>
        <taxon>Streptophyta</taxon>
        <taxon>Embryophyta</taxon>
        <taxon>Tracheophyta</taxon>
        <taxon>Spermatophyta</taxon>
        <taxon>Magnoliopsida</taxon>
        <taxon>eudicotyledons</taxon>
        <taxon>Gunneridae</taxon>
        <taxon>Pentapetalae</taxon>
        <taxon>rosids</taxon>
        <taxon>malvids</taxon>
        <taxon>Brassicales</taxon>
        <taxon>Brassicaceae</taxon>
        <taxon>Thlaspideae</taxon>
        <taxon>Thlaspi</taxon>
    </lineage>
</organism>
<comment type="subcellular location">
    <subcellularLocation>
        <location evidence="1">Nucleus</location>
        <location evidence="1">Nucleolus</location>
    </subcellularLocation>
</comment>
<dbReference type="GO" id="GO:0001164">
    <property type="term" value="F:RNA polymerase I core promoter sequence-specific DNA binding"/>
    <property type="evidence" value="ECO:0007669"/>
    <property type="project" value="InterPro"/>
</dbReference>
<evidence type="ECO:0000313" key="11">
    <source>
        <dbReference type="EMBL" id="CAH2045682.1"/>
    </source>
</evidence>
<gene>
    <name evidence="11" type="ORF">TAV2_LOCUS5979</name>
</gene>
<evidence type="ECO:0000256" key="6">
    <source>
        <dbReference type="ARBA" id="ARBA00023015"/>
    </source>
</evidence>
<sequence length="570" mass="64776">MTVEIPMIRTECDNDAFDEDDGFFYCQQCGVREDDMIASAVDDEDLTGDDGGTRGAMYQRKHPRRLPPSHALTPSQLSYEEYYGQVRDRYVNGFLMMITLQCDALVEKFNVTPLIIGLVGPICLRLVALSGVFDDGWADKAILDSELHSKVRESKRRNREKELEPRNLDGKRAVTIWVSQLRNSLPLSSSLAISFLACHKAGATVLPTDIVRWAREGKVPYQSCFLKIQEKMGKRSAACPVEASVMFRPNQVVSAQRLEARAASIADIIGLRLPPVNLYGIASNYLNRLSITGQEKVLDLVRLIQKWSMPSDLYLSKNELRLPTRVCVMSIVIVAIRMLYNINGFGAWARSLGVVSEVSETKPDAEELSDVTKATEFDAEELLKNLEAKFYDVAAAESVDYEKDLLSYLAHGRNELFAGLVEASVDDSYRTVDNLWNGYTKDKVKSKNMYGTPLKRGREWEDDDVSLHQLSLDDTEFGDGNIPCTSPSRRSESMSRENHNQEEESKELSMTRLITDMRENLFFYIPPRVKVKRLDYLHYVRKIEDGAMKYPAHADYYILLRVWHVSLRLM</sequence>
<dbReference type="Proteomes" id="UP000836841">
    <property type="component" value="Chromosome 2"/>
</dbReference>
<protein>
    <recommendedName>
        <fullName evidence="13">TATA box-binding protein-associated factor RNA polymerase I subunit B</fullName>
    </recommendedName>
</protein>
<keyword evidence="8" id="KW-0804">Transcription</keyword>
<dbReference type="GO" id="GO:0008270">
    <property type="term" value="F:zinc ion binding"/>
    <property type="evidence" value="ECO:0007669"/>
    <property type="project" value="UniProtKB-KW"/>
</dbReference>
<dbReference type="PANTHER" id="PTHR31576:SF2">
    <property type="entry name" value="TATA BOX-BINDING PROTEIN-ASSOCIATED FACTOR RNA POLYMERASE I SUBUNIT B"/>
    <property type="match status" value="1"/>
</dbReference>
<evidence type="ECO:0000256" key="10">
    <source>
        <dbReference type="SAM" id="MobiDB-lite"/>
    </source>
</evidence>
<evidence type="ECO:0000256" key="1">
    <source>
        <dbReference type="ARBA" id="ARBA00004604"/>
    </source>
</evidence>
<evidence type="ECO:0000256" key="8">
    <source>
        <dbReference type="ARBA" id="ARBA00023163"/>
    </source>
</evidence>
<dbReference type="GO" id="GO:0042790">
    <property type="term" value="P:nucleolar large rRNA transcription by RNA polymerase I"/>
    <property type="evidence" value="ECO:0007669"/>
    <property type="project" value="TreeGrafter"/>
</dbReference>
<evidence type="ECO:0000256" key="5">
    <source>
        <dbReference type="ARBA" id="ARBA00022833"/>
    </source>
</evidence>
<dbReference type="GO" id="GO:0070860">
    <property type="term" value="C:RNA polymerase I core factor complex"/>
    <property type="evidence" value="ECO:0007669"/>
    <property type="project" value="InterPro"/>
</dbReference>
<comment type="similarity">
    <text evidence="2">Belongs to the RRN7/TAF1B family.</text>
</comment>
<proteinExistence type="inferred from homology"/>
<dbReference type="InterPro" id="IPR033599">
    <property type="entry name" value="TAF1B/Rrn7"/>
</dbReference>
<evidence type="ECO:0008006" key="13">
    <source>
        <dbReference type="Google" id="ProtNLM"/>
    </source>
</evidence>
<evidence type="ECO:0000256" key="9">
    <source>
        <dbReference type="ARBA" id="ARBA00023242"/>
    </source>
</evidence>
<keyword evidence="12" id="KW-1185">Reference proteome</keyword>